<feature type="compositionally biased region" description="Basic and acidic residues" evidence="1">
    <location>
        <begin position="100"/>
        <end position="118"/>
    </location>
</feature>
<feature type="compositionally biased region" description="Polar residues" evidence="1">
    <location>
        <begin position="172"/>
        <end position="183"/>
    </location>
</feature>
<name>A0A7J7J786_BUGNE</name>
<evidence type="ECO:0000313" key="2">
    <source>
        <dbReference type="EMBL" id="KAF6021401.1"/>
    </source>
</evidence>
<sequence>MSVQTHFDGGYTNYEVNLSAVEKERKVITDKNGVATSEEIVIKKSRIGQTTCGEQYLIEKRTTIRTPRATVLKTCETQPNELNISSEVEQSASCDQISESEAKCEVEPSEKAPTDKAGETVSESKQNVNCKVSIDKVNRAVSRPSLNFSHILLKNLPQDEAQQTGLNCQDNLTSENAVNSSGVGTDPVKPQKTNLLNQGSSFSYHDNQTSKNHPSERLLRGNQISDIIITKNSGTQCNLPPPKKVSHHSADR</sequence>
<accession>A0A7J7J786</accession>
<dbReference type="Proteomes" id="UP000593567">
    <property type="component" value="Unassembled WGS sequence"/>
</dbReference>
<gene>
    <name evidence="2" type="ORF">EB796_020294</name>
</gene>
<feature type="region of interest" description="Disordered" evidence="1">
    <location>
        <begin position="172"/>
        <end position="219"/>
    </location>
</feature>
<comment type="caution">
    <text evidence="2">The sequence shown here is derived from an EMBL/GenBank/DDBJ whole genome shotgun (WGS) entry which is preliminary data.</text>
</comment>
<reference evidence="2" key="1">
    <citation type="submission" date="2020-06" db="EMBL/GenBank/DDBJ databases">
        <title>Draft genome of Bugula neritina, a colonial animal packing powerful symbionts and potential medicines.</title>
        <authorList>
            <person name="Rayko M."/>
        </authorList>
    </citation>
    <scope>NUCLEOTIDE SEQUENCE [LARGE SCALE GENOMIC DNA]</scope>
    <source>
        <strain evidence="2">Kwan_BN1</strain>
    </source>
</reference>
<proteinExistence type="predicted"/>
<feature type="region of interest" description="Disordered" evidence="1">
    <location>
        <begin position="99"/>
        <end position="123"/>
    </location>
</feature>
<evidence type="ECO:0000256" key="1">
    <source>
        <dbReference type="SAM" id="MobiDB-lite"/>
    </source>
</evidence>
<feature type="compositionally biased region" description="Polar residues" evidence="1">
    <location>
        <begin position="191"/>
        <end position="212"/>
    </location>
</feature>
<dbReference type="EMBL" id="VXIV02003047">
    <property type="protein sequence ID" value="KAF6021401.1"/>
    <property type="molecule type" value="Genomic_DNA"/>
</dbReference>
<keyword evidence="3" id="KW-1185">Reference proteome</keyword>
<dbReference type="AlphaFoldDB" id="A0A7J7J786"/>
<feature type="region of interest" description="Disordered" evidence="1">
    <location>
        <begin position="232"/>
        <end position="252"/>
    </location>
</feature>
<organism evidence="2 3">
    <name type="scientific">Bugula neritina</name>
    <name type="common">Brown bryozoan</name>
    <name type="synonym">Sertularia neritina</name>
    <dbReference type="NCBI Taxonomy" id="10212"/>
    <lineage>
        <taxon>Eukaryota</taxon>
        <taxon>Metazoa</taxon>
        <taxon>Spiralia</taxon>
        <taxon>Lophotrochozoa</taxon>
        <taxon>Bryozoa</taxon>
        <taxon>Gymnolaemata</taxon>
        <taxon>Cheilostomatida</taxon>
        <taxon>Flustrina</taxon>
        <taxon>Buguloidea</taxon>
        <taxon>Bugulidae</taxon>
        <taxon>Bugula</taxon>
    </lineage>
</organism>
<evidence type="ECO:0000313" key="3">
    <source>
        <dbReference type="Proteomes" id="UP000593567"/>
    </source>
</evidence>
<protein>
    <submittedName>
        <fullName evidence="2">Uncharacterized protein</fullName>
    </submittedName>
</protein>